<dbReference type="Pfam" id="PF13699">
    <property type="entry name" value="eCIS_core"/>
    <property type="match status" value="1"/>
</dbReference>
<keyword evidence="2" id="KW-0472">Membrane</keyword>
<keyword evidence="2" id="KW-1133">Transmembrane helix</keyword>
<feature type="transmembrane region" description="Helical" evidence="2">
    <location>
        <begin position="308"/>
        <end position="329"/>
    </location>
</feature>
<proteinExistence type="predicted"/>
<dbReference type="InterPro" id="IPR025295">
    <property type="entry name" value="eCIS_core_dom"/>
</dbReference>
<name>A0ABW5HX34_9PSEU</name>
<keyword evidence="2" id="KW-0812">Transmembrane</keyword>
<feature type="compositionally biased region" description="Low complexity" evidence="1">
    <location>
        <begin position="365"/>
        <end position="382"/>
    </location>
</feature>
<evidence type="ECO:0000256" key="2">
    <source>
        <dbReference type="SAM" id="Phobius"/>
    </source>
</evidence>
<evidence type="ECO:0000256" key="1">
    <source>
        <dbReference type="SAM" id="MobiDB-lite"/>
    </source>
</evidence>
<keyword evidence="5" id="KW-1185">Reference proteome</keyword>
<feature type="domain" description="eCIS core" evidence="3">
    <location>
        <begin position="29"/>
        <end position="103"/>
    </location>
</feature>
<dbReference type="EMBL" id="JBHUKQ010000010">
    <property type="protein sequence ID" value="MFD2481554.1"/>
    <property type="molecule type" value="Genomic_DNA"/>
</dbReference>
<dbReference type="Proteomes" id="UP001597542">
    <property type="component" value="Unassembled WGS sequence"/>
</dbReference>
<evidence type="ECO:0000259" key="3">
    <source>
        <dbReference type="Pfam" id="PF13699"/>
    </source>
</evidence>
<evidence type="ECO:0000313" key="4">
    <source>
        <dbReference type="EMBL" id="MFD2481554.1"/>
    </source>
</evidence>
<accession>A0ABW5HX34</accession>
<protein>
    <submittedName>
        <fullName evidence="4">DUF4157 domain-containing protein</fullName>
    </submittedName>
</protein>
<feature type="compositionally biased region" description="Low complexity" evidence="1">
    <location>
        <begin position="407"/>
        <end position="420"/>
    </location>
</feature>
<feature type="region of interest" description="Disordered" evidence="1">
    <location>
        <begin position="342"/>
        <end position="469"/>
    </location>
</feature>
<comment type="caution">
    <text evidence="4">The sequence shown here is derived from an EMBL/GenBank/DDBJ whole genome shotgun (WGS) entry which is preliminary data.</text>
</comment>
<evidence type="ECO:0000313" key="5">
    <source>
        <dbReference type="Proteomes" id="UP001597542"/>
    </source>
</evidence>
<feature type="region of interest" description="Disordered" evidence="1">
    <location>
        <begin position="102"/>
        <end position="131"/>
    </location>
</feature>
<sequence>MGEHAHARPRRRHVPPAAVHEVVRSTGEPLEESVQRAAADKFGQDFSHVRVHTDRRADASAIAVGARAYTVGSHIVFQASKYRPGTSEGRRLLDHELTHVAQQPPAATVPSEPLPLGAAASPAEHEADAAAGARTVSAATPTALAVQRQPDPDIDVDVEGQTPQETARLRSAGVRLPAVSAQAADPRAAADYLDRRVTAVYFNLYFGGYLIVCKGLDKPVFVADAYVDLGLRRATPINHSVYAAYDDAVKDIPFGPFASGTAQPFAYYRGAGGAVIAPTVVSPATTPRLAWMMNDAIHEYVAQVQRELTVLALTLVAASAAVIGVRIGFARLGRYLKEPIPPELLRTSPVPGEAPGIAKEPEPPAGSAEPEAPSAGPAMPSPRTETEPSAPTTQPHGPAEPPRADKAGSPQGPTAQQPPATGQPPARPPLQRPAAGRPASEDVRQRQAAQTQKHPATAARTPDMSKATAQARALVKRLRAEGKEVVANLGGTGAAHEPPDGINVNLNIKAVSRKDIPNHVEADGSDVGQLFEPGSLDAVEGYYMAPEAIDWNRAAPGAFRALRSGGSFKYSWRGASSDVEVCAKALEAAGFKNIETDQATISARKP</sequence>
<feature type="compositionally biased region" description="Pro residues" evidence="1">
    <location>
        <begin position="421"/>
        <end position="431"/>
    </location>
</feature>
<gene>
    <name evidence="4" type="ORF">ACFSUT_14825</name>
</gene>
<reference evidence="5" key="1">
    <citation type="journal article" date="2019" name="Int. J. Syst. Evol. Microbiol.">
        <title>The Global Catalogue of Microorganisms (GCM) 10K type strain sequencing project: providing services to taxonomists for standard genome sequencing and annotation.</title>
        <authorList>
            <consortium name="The Broad Institute Genomics Platform"/>
            <consortium name="The Broad Institute Genome Sequencing Center for Infectious Disease"/>
            <person name="Wu L."/>
            <person name="Ma J."/>
        </authorList>
    </citation>
    <scope>NUCLEOTIDE SEQUENCE [LARGE SCALE GENOMIC DNA]</scope>
    <source>
        <strain evidence="5">CGMCC 4.7638</strain>
    </source>
</reference>
<dbReference type="RefSeq" id="WP_344273496.1">
    <property type="nucleotide sequence ID" value="NZ_BAAAHV010000011.1"/>
</dbReference>
<organism evidence="4 5">
    <name type="scientific">Amycolatopsis albidoflavus</name>
    <dbReference type="NCBI Taxonomy" id="102226"/>
    <lineage>
        <taxon>Bacteria</taxon>
        <taxon>Bacillati</taxon>
        <taxon>Actinomycetota</taxon>
        <taxon>Actinomycetes</taxon>
        <taxon>Pseudonocardiales</taxon>
        <taxon>Pseudonocardiaceae</taxon>
        <taxon>Amycolatopsis</taxon>
    </lineage>
</organism>